<gene>
    <name evidence="3" type="ORF">FHL15_002223</name>
</gene>
<organism evidence="3 4">
    <name type="scientific">Xylaria flabelliformis</name>
    <dbReference type="NCBI Taxonomy" id="2512241"/>
    <lineage>
        <taxon>Eukaryota</taxon>
        <taxon>Fungi</taxon>
        <taxon>Dikarya</taxon>
        <taxon>Ascomycota</taxon>
        <taxon>Pezizomycotina</taxon>
        <taxon>Sordariomycetes</taxon>
        <taxon>Xylariomycetidae</taxon>
        <taxon>Xylariales</taxon>
        <taxon>Xylariaceae</taxon>
        <taxon>Xylaria</taxon>
    </lineage>
</organism>
<feature type="region of interest" description="Disordered" evidence="1">
    <location>
        <begin position="174"/>
        <end position="196"/>
    </location>
</feature>
<reference evidence="4" key="1">
    <citation type="submission" date="2019-06" db="EMBL/GenBank/DDBJ databases">
        <title>Draft genome sequence of the griseofulvin-producing fungus Xylaria cubensis strain G536.</title>
        <authorList>
            <person name="Mead M.E."/>
            <person name="Raja H.A."/>
            <person name="Steenwyk J.L."/>
            <person name="Knowles S.L."/>
            <person name="Oberlies N.H."/>
            <person name="Rokas A."/>
        </authorList>
    </citation>
    <scope>NUCLEOTIDE SEQUENCE [LARGE SCALE GENOMIC DNA]</scope>
    <source>
        <strain evidence="4">G536</strain>
    </source>
</reference>
<dbReference type="Proteomes" id="UP000319160">
    <property type="component" value="Unassembled WGS sequence"/>
</dbReference>
<protein>
    <submittedName>
        <fullName evidence="3">Uncharacterized protein</fullName>
    </submittedName>
</protein>
<feature type="signal peptide" evidence="2">
    <location>
        <begin position="1"/>
        <end position="23"/>
    </location>
</feature>
<dbReference type="EMBL" id="VFLP01000008">
    <property type="protein sequence ID" value="TRX96917.1"/>
    <property type="molecule type" value="Genomic_DNA"/>
</dbReference>
<sequence length="304" mass="33546">MAFVNNVVLYCLSFVTLSTPILALKSRPCYRIDGSLNDYSYNGFGEFYLCNPDQEVSHCCFGRDICIDNGLCMGFGSSRGADRIFMLAGCTDAGWPAPCPQYFVSDRHEILNGSRRLLIWPCAPYDSGESCVGSDDSDFTAACCADPSLRIKTIPLQKSMHLAMDPTQKIEMFADDDGDVSSSPDDGSANGGPSSNNASDTVLEVLAVLVAVVFGVCQWQFPKTRIRLGWIAHRRANRQQAHARYVEDIIDLAEIPASFRDEGDALDLETQRIIPESYSDRIGHLLEIEDATPTSWRTASWLDV</sequence>
<dbReference type="OrthoDB" id="5215637at2759"/>
<proteinExistence type="predicted"/>
<dbReference type="AlphaFoldDB" id="A0A553I9Q8"/>
<feature type="compositionally biased region" description="Low complexity" evidence="1">
    <location>
        <begin position="180"/>
        <end position="196"/>
    </location>
</feature>
<feature type="chain" id="PRO_5021749637" evidence="2">
    <location>
        <begin position="24"/>
        <end position="304"/>
    </location>
</feature>
<keyword evidence="4" id="KW-1185">Reference proteome</keyword>
<evidence type="ECO:0000256" key="1">
    <source>
        <dbReference type="SAM" id="MobiDB-lite"/>
    </source>
</evidence>
<accession>A0A553I9Q8</accession>
<name>A0A553I9Q8_9PEZI</name>
<keyword evidence="2" id="KW-0732">Signal</keyword>
<evidence type="ECO:0000256" key="2">
    <source>
        <dbReference type="SAM" id="SignalP"/>
    </source>
</evidence>
<comment type="caution">
    <text evidence="3">The sequence shown here is derived from an EMBL/GenBank/DDBJ whole genome shotgun (WGS) entry which is preliminary data.</text>
</comment>
<evidence type="ECO:0000313" key="3">
    <source>
        <dbReference type="EMBL" id="TRX96917.1"/>
    </source>
</evidence>
<evidence type="ECO:0000313" key="4">
    <source>
        <dbReference type="Proteomes" id="UP000319160"/>
    </source>
</evidence>